<accession>A0A813F2T5</accession>
<dbReference type="Proteomes" id="UP000654075">
    <property type="component" value="Unassembled WGS sequence"/>
</dbReference>
<evidence type="ECO:0000256" key="1">
    <source>
        <dbReference type="SAM" id="MobiDB-lite"/>
    </source>
</evidence>
<evidence type="ECO:0000256" key="2">
    <source>
        <dbReference type="SAM" id="Phobius"/>
    </source>
</evidence>
<dbReference type="OrthoDB" id="45365at2759"/>
<evidence type="ECO:0008006" key="5">
    <source>
        <dbReference type="Google" id="ProtNLM"/>
    </source>
</evidence>
<name>A0A813F2T5_POLGL</name>
<dbReference type="SUPFAM" id="SSF103481">
    <property type="entry name" value="Multidrug resistance efflux transporter EmrE"/>
    <property type="match status" value="1"/>
</dbReference>
<keyword evidence="2" id="KW-1133">Transmembrane helix</keyword>
<proteinExistence type="predicted"/>
<dbReference type="EMBL" id="CAJNNV010023165">
    <property type="protein sequence ID" value="CAE8608552.1"/>
    <property type="molecule type" value="Genomic_DNA"/>
</dbReference>
<reference evidence="3" key="1">
    <citation type="submission" date="2021-02" db="EMBL/GenBank/DDBJ databases">
        <authorList>
            <person name="Dougan E. K."/>
            <person name="Rhodes N."/>
            <person name="Thang M."/>
            <person name="Chan C."/>
        </authorList>
    </citation>
    <scope>NUCLEOTIDE SEQUENCE</scope>
</reference>
<keyword evidence="2" id="KW-0472">Membrane</keyword>
<dbReference type="AlphaFoldDB" id="A0A813F2T5"/>
<dbReference type="InterPro" id="IPR037185">
    <property type="entry name" value="EmrE-like"/>
</dbReference>
<feature type="transmembrane region" description="Helical" evidence="2">
    <location>
        <begin position="92"/>
        <end position="115"/>
    </location>
</feature>
<evidence type="ECO:0000313" key="4">
    <source>
        <dbReference type="Proteomes" id="UP000654075"/>
    </source>
</evidence>
<feature type="transmembrane region" description="Helical" evidence="2">
    <location>
        <begin position="41"/>
        <end position="60"/>
    </location>
</feature>
<organism evidence="3 4">
    <name type="scientific">Polarella glacialis</name>
    <name type="common">Dinoflagellate</name>
    <dbReference type="NCBI Taxonomy" id="89957"/>
    <lineage>
        <taxon>Eukaryota</taxon>
        <taxon>Sar</taxon>
        <taxon>Alveolata</taxon>
        <taxon>Dinophyceae</taxon>
        <taxon>Suessiales</taxon>
        <taxon>Suessiaceae</taxon>
        <taxon>Polarella</taxon>
    </lineage>
</organism>
<feature type="region of interest" description="Disordered" evidence="1">
    <location>
        <begin position="14"/>
        <end position="34"/>
    </location>
</feature>
<keyword evidence="2" id="KW-0812">Transmembrane</keyword>
<gene>
    <name evidence="3" type="ORF">PGLA1383_LOCUS26409</name>
</gene>
<feature type="transmembrane region" description="Helical" evidence="2">
    <location>
        <begin position="66"/>
        <end position="85"/>
    </location>
</feature>
<keyword evidence="4" id="KW-1185">Reference proteome</keyword>
<protein>
    <recommendedName>
        <fullName evidence="5">Sugar phosphate transporter domain-containing protein</fullName>
    </recommendedName>
</protein>
<evidence type="ECO:0000313" key="3">
    <source>
        <dbReference type="EMBL" id="CAE8608552.1"/>
    </source>
</evidence>
<feature type="transmembrane region" description="Helical" evidence="2">
    <location>
        <begin position="121"/>
        <end position="141"/>
    </location>
</feature>
<sequence length="166" mass="17642">MKLLLGSHGDAGRAIDGKVSGRQASSSDDDLPQRSPSKFQIAFVVNPVTGLMALGFRPFFESSWEVDSWSVIAAVAVGATGILIFELRLTELTGPLTVSVLAVIHNIVIVMYFLILGGERLSWPQLAGFSVSALGAFVYALSRYCSNEAQVAEGQSDEGEGSACEE</sequence>
<comment type="caution">
    <text evidence="3">The sequence shown here is derived from an EMBL/GenBank/DDBJ whole genome shotgun (WGS) entry which is preliminary data.</text>
</comment>